<protein>
    <submittedName>
        <fullName evidence="2">Uncharacterized protein</fullName>
    </submittedName>
</protein>
<reference evidence="2" key="1">
    <citation type="submission" date="2021-01" db="EMBL/GenBank/DDBJ databases">
        <title>Metabolic potential, ecology and presence of endohyphal bacteria is reflected in genomic diversity of Mucoromycotina.</title>
        <authorList>
            <person name="Muszewska A."/>
            <person name="Okrasinska A."/>
            <person name="Steczkiewicz K."/>
            <person name="Drgas O."/>
            <person name="Orlowska M."/>
            <person name="Perlinska-Lenart U."/>
            <person name="Aleksandrzak-Piekarczyk T."/>
            <person name="Szatraj K."/>
            <person name="Zielenkiewicz U."/>
            <person name="Pilsyk S."/>
            <person name="Malc E."/>
            <person name="Mieczkowski P."/>
            <person name="Kruszewska J.S."/>
            <person name="Biernat P."/>
            <person name="Pawlowska J."/>
        </authorList>
    </citation>
    <scope>NUCLEOTIDE SEQUENCE</scope>
    <source>
        <strain evidence="2">WA0000018081</strain>
    </source>
</reference>
<comment type="caution">
    <text evidence="2">The sequence shown here is derived from an EMBL/GenBank/DDBJ whole genome shotgun (WGS) entry which is preliminary data.</text>
</comment>
<feature type="compositionally biased region" description="Basic residues" evidence="1">
    <location>
        <begin position="158"/>
        <end position="170"/>
    </location>
</feature>
<organism evidence="2 3">
    <name type="scientific">Thamnidium elegans</name>
    <dbReference type="NCBI Taxonomy" id="101142"/>
    <lineage>
        <taxon>Eukaryota</taxon>
        <taxon>Fungi</taxon>
        <taxon>Fungi incertae sedis</taxon>
        <taxon>Mucoromycota</taxon>
        <taxon>Mucoromycotina</taxon>
        <taxon>Mucoromycetes</taxon>
        <taxon>Mucorales</taxon>
        <taxon>Mucorineae</taxon>
        <taxon>Mucoraceae</taxon>
        <taxon>Thamnidium</taxon>
    </lineage>
</organism>
<sequence>MGDVYDVSTGEFASGSPGLSKFSADHYKVLRESKIILDNHINSKYISKAETRRIIVPSFQATGLDGEVKIIKPVAPGLYTRHSDFKLATRESVLPTSNRRGIPEEIHGNKDLAECVAHTVPAEDFFVACFIIKSPNEQGAKRPLEEDNNLDAPTQNFAKKKKKKKAALTQ</sequence>
<feature type="region of interest" description="Disordered" evidence="1">
    <location>
        <begin position="138"/>
        <end position="170"/>
    </location>
</feature>
<evidence type="ECO:0000256" key="1">
    <source>
        <dbReference type="SAM" id="MobiDB-lite"/>
    </source>
</evidence>
<dbReference type="Proteomes" id="UP000613177">
    <property type="component" value="Unassembled WGS sequence"/>
</dbReference>
<dbReference type="EMBL" id="JAEPRE010000375">
    <property type="protein sequence ID" value="KAG2228708.1"/>
    <property type="molecule type" value="Genomic_DNA"/>
</dbReference>
<gene>
    <name evidence="2" type="ORF">INT48_006677</name>
</gene>
<evidence type="ECO:0000313" key="2">
    <source>
        <dbReference type="EMBL" id="KAG2228708.1"/>
    </source>
</evidence>
<accession>A0A8H7SHV0</accession>
<name>A0A8H7SHV0_9FUNG</name>
<dbReference type="AlphaFoldDB" id="A0A8H7SHV0"/>
<evidence type="ECO:0000313" key="3">
    <source>
        <dbReference type="Proteomes" id="UP000613177"/>
    </source>
</evidence>
<keyword evidence="3" id="KW-1185">Reference proteome</keyword>
<proteinExistence type="predicted"/>